<organism evidence="6 7">
    <name type="scientific">Diversispora eburnea</name>
    <dbReference type="NCBI Taxonomy" id="1213867"/>
    <lineage>
        <taxon>Eukaryota</taxon>
        <taxon>Fungi</taxon>
        <taxon>Fungi incertae sedis</taxon>
        <taxon>Mucoromycota</taxon>
        <taxon>Glomeromycotina</taxon>
        <taxon>Glomeromycetes</taxon>
        <taxon>Diversisporales</taxon>
        <taxon>Diversisporaceae</taxon>
        <taxon>Diversispora</taxon>
    </lineage>
</organism>
<dbReference type="AlphaFoldDB" id="A0A9N8Z9J0"/>
<feature type="domain" description="Methyltransferase type 11" evidence="5">
    <location>
        <begin position="44"/>
        <end position="134"/>
    </location>
</feature>
<dbReference type="GO" id="GO:0032259">
    <property type="term" value="P:methylation"/>
    <property type="evidence" value="ECO:0007669"/>
    <property type="project" value="UniProtKB-KW"/>
</dbReference>
<reference evidence="6" key="1">
    <citation type="submission" date="2021-06" db="EMBL/GenBank/DDBJ databases">
        <authorList>
            <person name="Kallberg Y."/>
            <person name="Tangrot J."/>
            <person name="Rosling A."/>
        </authorList>
    </citation>
    <scope>NUCLEOTIDE SEQUENCE</scope>
    <source>
        <strain evidence="6">AZ414A</strain>
    </source>
</reference>
<evidence type="ECO:0000256" key="2">
    <source>
        <dbReference type="ARBA" id="ARBA00022603"/>
    </source>
</evidence>
<feature type="region of interest" description="Disordered" evidence="4">
    <location>
        <begin position="416"/>
        <end position="566"/>
    </location>
</feature>
<dbReference type="InterPro" id="IPR029063">
    <property type="entry name" value="SAM-dependent_MTases_sf"/>
</dbReference>
<name>A0A9N8Z9J0_9GLOM</name>
<dbReference type="PANTHER" id="PTHR44942">
    <property type="entry name" value="METHYLTRANSF_11 DOMAIN-CONTAINING PROTEIN"/>
    <property type="match status" value="1"/>
</dbReference>
<evidence type="ECO:0000256" key="1">
    <source>
        <dbReference type="ARBA" id="ARBA00008361"/>
    </source>
</evidence>
<dbReference type="GO" id="GO:0008757">
    <property type="term" value="F:S-adenosylmethionine-dependent methyltransferase activity"/>
    <property type="evidence" value="ECO:0007669"/>
    <property type="project" value="InterPro"/>
</dbReference>
<dbReference type="InterPro" id="IPR051052">
    <property type="entry name" value="Diverse_substrate_MTase"/>
</dbReference>
<dbReference type="CDD" id="cd02440">
    <property type="entry name" value="AdoMet_MTases"/>
    <property type="match status" value="1"/>
</dbReference>
<evidence type="ECO:0000313" key="6">
    <source>
        <dbReference type="EMBL" id="CAG8483130.1"/>
    </source>
</evidence>
<dbReference type="EMBL" id="CAJVPK010000250">
    <property type="protein sequence ID" value="CAG8483130.1"/>
    <property type="molecule type" value="Genomic_DNA"/>
</dbReference>
<evidence type="ECO:0000313" key="7">
    <source>
        <dbReference type="Proteomes" id="UP000789706"/>
    </source>
</evidence>
<dbReference type="PANTHER" id="PTHR44942:SF4">
    <property type="entry name" value="METHYLTRANSFERASE TYPE 11 DOMAIN-CONTAINING PROTEIN"/>
    <property type="match status" value="1"/>
</dbReference>
<evidence type="ECO:0000259" key="5">
    <source>
        <dbReference type="Pfam" id="PF08241"/>
    </source>
</evidence>
<protein>
    <submittedName>
        <fullName evidence="6">6172_t:CDS:1</fullName>
    </submittedName>
</protein>
<dbReference type="InterPro" id="IPR013216">
    <property type="entry name" value="Methyltransf_11"/>
</dbReference>
<accession>A0A9N8Z9J0</accession>
<dbReference type="Gene3D" id="3.40.50.150">
    <property type="entry name" value="Vaccinia Virus protein VP39"/>
    <property type="match status" value="1"/>
</dbReference>
<feature type="compositionally biased region" description="Low complexity" evidence="4">
    <location>
        <begin position="480"/>
        <end position="566"/>
    </location>
</feature>
<dbReference type="SUPFAM" id="SSF53335">
    <property type="entry name" value="S-adenosyl-L-methionine-dependent methyltransferases"/>
    <property type="match status" value="1"/>
</dbReference>
<gene>
    <name evidence="6" type="ORF">DEBURN_LOCUS3774</name>
</gene>
<dbReference type="Proteomes" id="UP000789706">
    <property type="component" value="Unassembled WGS sequence"/>
</dbReference>
<feature type="compositionally biased region" description="Low complexity" evidence="4">
    <location>
        <begin position="417"/>
        <end position="445"/>
    </location>
</feature>
<evidence type="ECO:0000256" key="4">
    <source>
        <dbReference type="SAM" id="MobiDB-lite"/>
    </source>
</evidence>
<evidence type="ECO:0000256" key="3">
    <source>
        <dbReference type="ARBA" id="ARBA00022679"/>
    </source>
</evidence>
<dbReference type="OrthoDB" id="10027013at2759"/>
<sequence>MTTFADKDYNSAAYSSYRPNYSEKLFNKIYDYHSKNSGNYNNALDIATGTGQIANILSSKFSNVYATDISETMLSNALRASNINYSISTAEDLSQFPSSKFDMLTVGQSAHWFKLQEFFEAANRVLIPNGTLAIFGYTFHVIKGYNEISEMLIKFGTEEEISKYWDERRIIINDLYRSFVLPEQFKNVEIIRNEKINGGEISGEIFMEEYWSIDQMANYMKEGNNTGFFSPLFSGNKNRQSMQPFSTVSTVSSAVETSEERDSARFNTRSSSPISITFVNEEGIIHSNSNNITKEQDLYHSSSLKTNDNIYSVEFSPTDNYFNNNNQAQSTSIFTTNTPIMSVGGGGANNLIYSNINNYNPPATPSTIFSINDSNDSNHNSGMDNYSMKMNDKTCNIEIRPDINIRNYNSGGAVVVSSNKSSTSSDNSSSTSSTSTSMTTADSSMVPTSSYKGSMTPTSSNKVSTNSAASTGVSSSAPSLTAPITTNTAIPTAPLTATTPTIAPLPTTTPTIAPLPTNTLPLTDTTEAPLPLTDTTAAPLPPTDTAVTSPPLTDTITAPLPLTDTTATPLLPTDTILSTTTTVVPPAV</sequence>
<comment type="caution">
    <text evidence="6">The sequence shown here is derived from an EMBL/GenBank/DDBJ whole genome shotgun (WGS) entry which is preliminary data.</text>
</comment>
<dbReference type="Pfam" id="PF08241">
    <property type="entry name" value="Methyltransf_11"/>
    <property type="match status" value="1"/>
</dbReference>
<keyword evidence="2" id="KW-0489">Methyltransferase</keyword>
<proteinExistence type="inferred from homology"/>
<keyword evidence="3" id="KW-0808">Transferase</keyword>
<feature type="compositionally biased region" description="Polar residues" evidence="4">
    <location>
        <begin position="446"/>
        <end position="479"/>
    </location>
</feature>
<comment type="similarity">
    <text evidence="1">Belongs to the methyltransferase superfamily.</text>
</comment>
<keyword evidence="7" id="KW-1185">Reference proteome</keyword>